<organism evidence="2 3">
    <name type="scientific">Rotaria sordida</name>
    <dbReference type="NCBI Taxonomy" id="392033"/>
    <lineage>
        <taxon>Eukaryota</taxon>
        <taxon>Metazoa</taxon>
        <taxon>Spiralia</taxon>
        <taxon>Gnathifera</taxon>
        <taxon>Rotifera</taxon>
        <taxon>Eurotatoria</taxon>
        <taxon>Bdelloidea</taxon>
        <taxon>Philodinida</taxon>
        <taxon>Philodinidae</taxon>
        <taxon>Rotaria</taxon>
    </lineage>
</organism>
<name>A0A815E8J4_9BILA</name>
<evidence type="ECO:0000313" key="3">
    <source>
        <dbReference type="Proteomes" id="UP000663870"/>
    </source>
</evidence>
<reference evidence="2" key="1">
    <citation type="submission" date="2021-02" db="EMBL/GenBank/DDBJ databases">
        <authorList>
            <person name="Nowell W R."/>
        </authorList>
    </citation>
    <scope>NUCLEOTIDE SEQUENCE</scope>
</reference>
<evidence type="ECO:0000313" key="2">
    <source>
        <dbReference type="EMBL" id="CAF1308322.1"/>
    </source>
</evidence>
<evidence type="ECO:0000313" key="1">
    <source>
        <dbReference type="EMBL" id="CAF1102944.1"/>
    </source>
</evidence>
<protein>
    <submittedName>
        <fullName evidence="2">Uncharacterized protein</fullName>
    </submittedName>
</protein>
<dbReference type="EMBL" id="CAJNOL010001189">
    <property type="protein sequence ID" value="CAF1308322.1"/>
    <property type="molecule type" value="Genomic_DNA"/>
</dbReference>
<keyword evidence="3" id="KW-1185">Reference proteome</keyword>
<dbReference type="EMBL" id="CAJNOH010000682">
    <property type="protein sequence ID" value="CAF1102944.1"/>
    <property type="molecule type" value="Genomic_DNA"/>
</dbReference>
<proteinExistence type="predicted"/>
<sequence length="72" mass="8350">MKDAAISMYVKWYEVNATINDDAPGGIKRSECRLIRTYANDETTLRPVPPLGEYSWKQISINYGLSDYRQEF</sequence>
<comment type="caution">
    <text evidence="2">The sequence shown here is derived from an EMBL/GenBank/DDBJ whole genome shotgun (WGS) entry which is preliminary data.</text>
</comment>
<dbReference type="Proteomes" id="UP000663854">
    <property type="component" value="Unassembled WGS sequence"/>
</dbReference>
<dbReference type="Proteomes" id="UP000663870">
    <property type="component" value="Unassembled WGS sequence"/>
</dbReference>
<dbReference type="AlphaFoldDB" id="A0A815E8J4"/>
<accession>A0A815E8J4</accession>
<gene>
    <name evidence="2" type="ORF">JXQ802_LOCUS29876</name>
    <name evidence="1" type="ORF">PYM288_LOCUS19775</name>
</gene>